<accession>A0A977PWW8</accession>
<dbReference type="KEGG" id="wna:KA717_01340"/>
<organism evidence="1">
    <name type="scientific">Woronichinia naegeliana WA131</name>
    <dbReference type="NCBI Taxonomy" id="2824559"/>
    <lineage>
        <taxon>Bacteria</taxon>
        <taxon>Bacillati</taxon>
        <taxon>Cyanobacteriota</taxon>
        <taxon>Cyanophyceae</taxon>
        <taxon>Synechococcales</taxon>
        <taxon>Coelosphaeriaceae</taxon>
        <taxon>Woronichinia</taxon>
    </lineage>
</organism>
<name>A0A977PWW8_9CYAN</name>
<dbReference type="Pfam" id="PF14076">
    <property type="entry name" value="DUF4258"/>
    <property type="match status" value="1"/>
</dbReference>
<dbReference type="Proteomes" id="UP001065613">
    <property type="component" value="Chromosome"/>
</dbReference>
<protein>
    <submittedName>
        <fullName evidence="1">DUF4258 domain-containing protein</fullName>
    </submittedName>
</protein>
<proteinExistence type="predicted"/>
<reference evidence="1" key="1">
    <citation type="submission" date="2021-04" db="EMBL/GenBank/DDBJ databases">
        <title>Genome sequence of Woronichinia naegeliana from Washington state freshwater lake bloom.</title>
        <authorList>
            <person name="Dreher T.W."/>
        </authorList>
    </citation>
    <scope>NUCLEOTIDE SEQUENCE</scope>
    <source>
        <strain evidence="1">WA131</strain>
    </source>
</reference>
<evidence type="ECO:0000313" key="1">
    <source>
        <dbReference type="EMBL" id="UXE61648.1"/>
    </source>
</evidence>
<dbReference type="InterPro" id="IPR025354">
    <property type="entry name" value="DUF4258"/>
</dbReference>
<gene>
    <name evidence="1" type="ORF">KA717_01340</name>
</gene>
<sequence>MEYYFSEHAKQEIERRFIPLEHIESTLNTPQQITEEREQRQCYQSLVTINNKPFLLRIIVNHESPKKVITLYLTTKIKKYWR</sequence>
<dbReference type="EMBL" id="CP073041">
    <property type="protein sequence ID" value="UXE61648.1"/>
    <property type="molecule type" value="Genomic_DNA"/>
</dbReference>
<dbReference type="AlphaFoldDB" id="A0A977PWW8"/>